<dbReference type="Proteomes" id="UP000283958">
    <property type="component" value="Unassembled WGS sequence"/>
</dbReference>
<reference evidence="1 2" key="1">
    <citation type="submission" date="2018-08" db="EMBL/GenBank/DDBJ databases">
        <title>A genome reference for cultivated species of the human gut microbiota.</title>
        <authorList>
            <person name="Zou Y."/>
            <person name="Xue W."/>
            <person name="Luo G."/>
        </authorList>
    </citation>
    <scope>NUCLEOTIDE SEQUENCE [LARGE SCALE GENOMIC DNA]</scope>
    <source>
        <strain evidence="1 2">AM09-18</strain>
    </source>
</reference>
<comment type="caution">
    <text evidence="1">The sequence shown here is derived from an EMBL/GenBank/DDBJ whole genome shotgun (WGS) entry which is preliminary data.</text>
</comment>
<dbReference type="RefSeq" id="WP_118327536.1">
    <property type="nucleotide sequence ID" value="NZ_QRMN01000005.1"/>
</dbReference>
<gene>
    <name evidence="1" type="ORF">DW105_03240</name>
</gene>
<dbReference type="AlphaFoldDB" id="A0A415DNI9"/>
<dbReference type="EMBL" id="QRMN01000005">
    <property type="protein sequence ID" value="RHJ79811.1"/>
    <property type="molecule type" value="Genomic_DNA"/>
</dbReference>
<protein>
    <submittedName>
        <fullName evidence="1">Uncharacterized protein</fullName>
    </submittedName>
</protein>
<name>A0A415DNI9_PHOVU</name>
<evidence type="ECO:0000313" key="1">
    <source>
        <dbReference type="EMBL" id="RHJ79811.1"/>
    </source>
</evidence>
<sequence>MEKKMIWSSEMFYDDEARENYLENMRAITGNKDYQLTDEEWADEVYLGLSDERGNLDKKVNGIIIAFADLGLWQGRRNAFQIFGNNIANILHTRCEDAEWYGDAYNIRGILRHHDGTNYVLYRIAKDEETAERIAAKIYNGEIDERGVRKLTRSLYPDVAAVYGWKIAGQKMWLRSGNTRMLE</sequence>
<evidence type="ECO:0000313" key="2">
    <source>
        <dbReference type="Proteomes" id="UP000283958"/>
    </source>
</evidence>
<organism evidence="1 2">
    <name type="scientific">Phocaeicola vulgatus</name>
    <name type="common">Bacteroides vulgatus</name>
    <dbReference type="NCBI Taxonomy" id="821"/>
    <lineage>
        <taxon>Bacteria</taxon>
        <taxon>Pseudomonadati</taxon>
        <taxon>Bacteroidota</taxon>
        <taxon>Bacteroidia</taxon>
        <taxon>Bacteroidales</taxon>
        <taxon>Bacteroidaceae</taxon>
        <taxon>Phocaeicola</taxon>
    </lineage>
</organism>
<accession>A0A415DNI9</accession>
<proteinExistence type="predicted"/>